<feature type="region of interest" description="Disordered" evidence="1">
    <location>
        <begin position="1"/>
        <end position="49"/>
    </location>
</feature>
<keyword evidence="3" id="KW-1185">Reference proteome</keyword>
<gene>
    <name evidence="2" type="ORF">SANT12839_080490</name>
</gene>
<dbReference type="EMBL" id="BJHV01000001">
    <property type="protein sequence ID" value="GDY47167.1"/>
    <property type="molecule type" value="Genomic_DNA"/>
</dbReference>
<dbReference type="AlphaFoldDB" id="A0A4D4KL99"/>
<evidence type="ECO:0000313" key="3">
    <source>
        <dbReference type="Proteomes" id="UP000299290"/>
    </source>
</evidence>
<accession>A0A4D4KL99</accession>
<evidence type="ECO:0000313" key="2">
    <source>
        <dbReference type="EMBL" id="GDY47167.1"/>
    </source>
</evidence>
<sequence>MLSPFMRASPPGPPGGGTGPGPLDLVAQQLPQLGLQRGEPGSAAHRPGARAVERRAAFGDHPAGPGRHHHHPVPEHDRLLQAVGDEQRGGTGRLAHREQLVLEDGAQLGVERGERFVQQQHLRLHGERAGDRHALPHPARQGGGVGVGEVGETEPGQPVPGPRVGGLAWYALHIEAEADVGQHGLPVVDPVVLRDHRGRMAPARAQLDLTAAGTDESGDDAQER</sequence>
<evidence type="ECO:0000256" key="1">
    <source>
        <dbReference type="SAM" id="MobiDB-lite"/>
    </source>
</evidence>
<comment type="caution">
    <text evidence="2">The sequence shown here is derived from an EMBL/GenBank/DDBJ whole genome shotgun (WGS) entry which is preliminary data.</text>
</comment>
<dbReference type="Proteomes" id="UP000299290">
    <property type="component" value="Unassembled WGS sequence"/>
</dbReference>
<reference evidence="2 3" key="1">
    <citation type="journal article" date="2020" name="Int. J. Syst. Evol. Microbiol.">
        <title>Reclassification of Streptomyces castelarensis and Streptomyces sporoclivatus as later heterotypic synonyms of Streptomyces antimycoticus.</title>
        <authorList>
            <person name="Komaki H."/>
            <person name="Tamura T."/>
        </authorList>
    </citation>
    <scope>NUCLEOTIDE SEQUENCE [LARGE SCALE GENOMIC DNA]</scope>
    <source>
        <strain evidence="2 3">NBRC 12839</strain>
    </source>
</reference>
<organism evidence="2 3">
    <name type="scientific">Streptomyces antimycoticus</name>
    <dbReference type="NCBI Taxonomy" id="68175"/>
    <lineage>
        <taxon>Bacteria</taxon>
        <taxon>Bacillati</taxon>
        <taxon>Actinomycetota</taxon>
        <taxon>Actinomycetes</taxon>
        <taxon>Kitasatosporales</taxon>
        <taxon>Streptomycetaceae</taxon>
        <taxon>Streptomyces</taxon>
        <taxon>Streptomyces violaceusniger group</taxon>
    </lineage>
</organism>
<name>A0A4D4KL99_9ACTN</name>
<dbReference type="AntiFam" id="ANF00142">
    <property type="entry name" value="Shadow ORF (opposite yadG)"/>
</dbReference>
<feature type="region of interest" description="Disordered" evidence="1">
    <location>
        <begin position="204"/>
        <end position="224"/>
    </location>
</feature>
<dbReference type="AntiFam" id="ANF00095">
    <property type="entry name" value="Shadow ORF (opposite ABC transporters)"/>
</dbReference>
<proteinExistence type="predicted"/>
<protein>
    <submittedName>
        <fullName evidence="2">Uncharacterized protein</fullName>
    </submittedName>
</protein>